<evidence type="ECO:0000313" key="2">
    <source>
        <dbReference type="EMBL" id="ELQ39638.1"/>
    </source>
</evidence>
<organism evidence="2">
    <name type="scientific">Pyricularia oryzae (strain Y34)</name>
    <name type="common">Rice blast fungus</name>
    <name type="synonym">Magnaporthe oryzae</name>
    <dbReference type="NCBI Taxonomy" id="1143189"/>
    <lineage>
        <taxon>Eukaryota</taxon>
        <taxon>Fungi</taxon>
        <taxon>Dikarya</taxon>
        <taxon>Ascomycota</taxon>
        <taxon>Pezizomycotina</taxon>
        <taxon>Sordariomycetes</taxon>
        <taxon>Sordariomycetidae</taxon>
        <taxon>Magnaporthales</taxon>
        <taxon>Pyriculariaceae</taxon>
        <taxon>Pyricularia</taxon>
    </lineage>
</organism>
<feature type="region of interest" description="Disordered" evidence="1">
    <location>
        <begin position="25"/>
        <end position="49"/>
    </location>
</feature>
<protein>
    <submittedName>
        <fullName evidence="2">Uncharacterized protein</fullName>
    </submittedName>
</protein>
<name>A0AA97PMA6_PYRO3</name>
<dbReference type="Proteomes" id="UP000011086">
    <property type="component" value="Unassembled WGS sequence"/>
</dbReference>
<dbReference type="AlphaFoldDB" id="A0AA97PMA6"/>
<gene>
    <name evidence="2" type="ORF">OOU_Y34scaffold00491g10</name>
</gene>
<proteinExistence type="predicted"/>
<sequence>MTAATLGRTLILTTSQRRSCSDAVIAPNPSLPYQPPPPPPPRRTCQGAPPCHTQGIRQGACPKSSIPAKLSLTDVKLGSTRQEILTLGNHILGYRKTAAVFFDWVFGWLELEKWMNRPSSRLALLIYPKTSPCSSGSITIEFCLTISAPENKCNLPAYGQLTLLSHIGAPLRLSAGLQIDAPQVSEVGGHSTTAQHLSFAGSGWEIAFPCPPPKLLSSANLSLMSEARVAAKPVSSAAEAADKAEKIMTLKTKNDDA</sequence>
<feature type="compositionally biased region" description="Pro residues" evidence="1">
    <location>
        <begin position="29"/>
        <end position="42"/>
    </location>
</feature>
<reference evidence="2" key="1">
    <citation type="journal article" date="2012" name="PLoS Genet.">
        <title>Comparative analysis of the genomes of two field isolates of the rice blast fungus Magnaporthe oryzae.</title>
        <authorList>
            <person name="Xue M."/>
            <person name="Yang J."/>
            <person name="Li Z."/>
            <person name="Hu S."/>
            <person name="Yao N."/>
            <person name="Dean R.A."/>
            <person name="Zhao W."/>
            <person name="Shen M."/>
            <person name="Zhang H."/>
            <person name="Li C."/>
            <person name="Liu L."/>
            <person name="Cao L."/>
            <person name="Xu X."/>
            <person name="Xing Y."/>
            <person name="Hsiang T."/>
            <person name="Zhang Z."/>
            <person name="Xu J.R."/>
            <person name="Peng Y.L."/>
        </authorList>
    </citation>
    <scope>NUCLEOTIDE SEQUENCE</scope>
    <source>
        <strain evidence="2">Y34</strain>
    </source>
</reference>
<evidence type="ECO:0000256" key="1">
    <source>
        <dbReference type="SAM" id="MobiDB-lite"/>
    </source>
</evidence>
<dbReference type="EMBL" id="JH793727">
    <property type="protein sequence ID" value="ELQ39638.1"/>
    <property type="molecule type" value="Genomic_DNA"/>
</dbReference>
<accession>A0AA97PMA6</accession>